<proteinExistence type="predicted"/>
<evidence type="ECO:0000313" key="2">
    <source>
        <dbReference type="Proteomes" id="UP000054559"/>
    </source>
</evidence>
<dbReference type="InterPro" id="IPR021842">
    <property type="entry name" value="DUF3435"/>
</dbReference>
<dbReference type="Proteomes" id="UP000054559">
    <property type="component" value="Unassembled WGS sequence"/>
</dbReference>
<dbReference type="Pfam" id="PF11917">
    <property type="entry name" value="DUF3435"/>
    <property type="match status" value="1"/>
</dbReference>
<sequence>MGEGDNGFLGMKNVNTFLLPEAIQQGEVVRLALDLKYFYGKLKYQIKKDGEITGFFQIIKPYVLCNGAAKAYNKSLDISKPLKNLIL</sequence>
<accession>A0A0J8TWF6</accession>
<dbReference type="EMBL" id="DS268162">
    <property type="protein sequence ID" value="KMU78252.1"/>
    <property type="molecule type" value="Genomic_DNA"/>
</dbReference>
<protein>
    <submittedName>
        <fullName evidence="1">Uncharacterized protein</fullName>
    </submittedName>
</protein>
<reference evidence="2" key="1">
    <citation type="journal article" date="2010" name="Genome Res.">
        <title>Population genomic sequencing of Coccidioides fungi reveals recent hybridization and transposon control.</title>
        <authorList>
            <person name="Neafsey D.E."/>
            <person name="Barker B.M."/>
            <person name="Sharpton T.J."/>
            <person name="Stajich J.E."/>
            <person name="Park D.J."/>
            <person name="Whiston E."/>
            <person name="Hung C.-Y."/>
            <person name="McMahan C."/>
            <person name="White J."/>
            <person name="Sykes S."/>
            <person name="Heiman D."/>
            <person name="Young S."/>
            <person name="Zeng Q."/>
            <person name="Abouelleil A."/>
            <person name="Aftuck L."/>
            <person name="Bessette D."/>
            <person name="Brown A."/>
            <person name="FitzGerald M."/>
            <person name="Lui A."/>
            <person name="Macdonald J.P."/>
            <person name="Priest M."/>
            <person name="Orbach M.J."/>
            <person name="Galgiani J.N."/>
            <person name="Kirkland T.N."/>
            <person name="Cole G.T."/>
            <person name="Birren B.W."/>
            <person name="Henn M.R."/>
            <person name="Taylor J.W."/>
            <person name="Rounsley S.D."/>
        </authorList>
    </citation>
    <scope>NUCLEOTIDE SEQUENCE [LARGE SCALE GENOMIC DNA]</scope>
    <source>
        <strain evidence="2">RMSCC 3703</strain>
    </source>
</reference>
<gene>
    <name evidence="1" type="ORF">CISG_06405</name>
</gene>
<dbReference type="STRING" id="454286.A0A0J8TWF6"/>
<name>A0A0J8TWF6_COCIT</name>
<organism evidence="1 2">
    <name type="scientific">Coccidioides immitis RMSCC 3703</name>
    <dbReference type="NCBI Taxonomy" id="454286"/>
    <lineage>
        <taxon>Eukaryota</taxon>
        <taxon>Fungi</taxon>
        <taxon>Dikarya</taxon>
        <taxon>Ascomycota</taxon>
        <taxon>Pezizomycotina</taxon>
        <taxon>Eurotiomycetes</taxon>
        <taxon>Eurotiomycetidae</taxon>
        <taxon>Onygenales</taxon>
        <taxon>Onygenaceae</taxon>
        <taxon>Coccidioides</taxon>
    </lineage>
</organism>
<evidence type="ECO:0000313" key="1">
    <source>
        <dbReference type="EMBL" id="KMU78252.1"/>
    </source>
</evidence>
<dbReference type="AlphaFoldDB" id="A0A0J8TWF6"/>